<feature type="repeat" description="PPR" evidence="3">
    <location>
        <begin position="281"/>
        <end position="315"/>
    </location>
</feature>
<protein>
    <submittedName>
        <fullName evidence="4">Pentatricopeptide repeat-containing protein</fullName>
    </submittedName>
</protein>
<dbReference type="PROSITE" id="PS51375">
    <property type="entry name" value="PPR"/>
    <property type="match status" value="8"/>
</dbReference>
<comment type="similarity">
    <text evidence="1">Belongs to the PPR family. P subfamily.</text>
</comment>
<dbReference type="EMBL" id="LFYR01000893">
    <property type="protein sequence ID" value="KMZ67603.1"/>
    <property type="molecule type" value="Genomic_DNA"/>
</dbReference>
<evidence type="ECO:0000313" key="4">
    <source>
        <dbReference type="EMBL" id="KMZ67603.1"/>
    </source>
</evidence>
<evidence type="ECO:0000256" key="1">
    <source>
        <dbReference type="ARBA" id="ARBA00007626"/>
    </source>
</evidence>
<dbReference type="InterPro" id="IPR011990">
    <property type="entry name" value="TPR-like_helical_dom_sf"/>
</dbReference>
<sequence length="578" mass="64755">MPFLSTFSPPISSFPHTFSTSPAESSSSLFPLPGLEFHTFRRRCTGNFTPSVKKKRRGLCCVCRSAVSGDVAETVVQRNIVSDEFKDSDFDEMKGLSQLPAHEGSCNDSGGLSRTRRKSLDLVVFFKNEIGDLGFSPTTDDLIAQVNDFLAKKPTIVANFQNLQENKLLSISDLNNLLIALAKSDSLELAIRAFYELTPPPYSSSGGPIPNSLSFSIIIQCLCKWNKLETAKLILHEMLRKGFSPNSVTFTVLIHSLCKRGKLQKAREVFEEMHKIKCTPTIRTYNSLLNGLCYVGRIDEALKLLRKIEKASSSKATKPDIYTYTTLMDGFCKVGRSDEAMELLEEAIKLGLNPTIVTFNSLLNGYSKEGRPLKGVAVLSQMVSRECRPDIISYTILLLGLLKWAKIPEALLIYKDMMKSGFQPDERVMNTLLRGICKEVTDNDREWLMEAEMVFGKIYEMGFRVSPYTYSLMIQALGRCGEVSRAFSNLLDMFRLGKSPTLMTCNIVMRLLCRDKRIDDAFLVFVLMIESGIVPTVFSCKVLLDQLNQQGRFLDACGVFCTTFKHGIVIDQVPMTVE</sequence>
<dbReference type="PANTHER" id="PTHR47936">
    <property type="entry name" value="PPR_LONG DOMAIN-CONTAINING PROTEIN"/>
    <property type="match status" value="1"/>
</dbReference>
<dbReference type="Pfam" id="PF01535">
    <property type="entry name" value="PPR"/>
    <property type="match status" value="1"/>
</dbReference>
<dbReference type="GO" id="GO:0003729">
    <property type="term" value="F:mRNA binding"/>
    <property type="evidence" value="ECO:0000318"/>
    <property type="project" value="GO_Central"/>
</dbReference>
<dbReference type="Pfam" id="PF13812">
    <property type="entry name" value="PPR_3"/>
    <property type="match status" value="1"/>
</dbReference>
<gene>
    <name evidence="4" type="ORF">ZOSMA_261G00190</name>
</gene>
<reference evidence="5" key="1">
    <citation type="journal article" date="2016" name="Nature">
        <title>The genome of the seagrass Zostera marina reveals angiosperm adaptation to the sea.</title>
        <authorList>
            <person name="Olsen J.L."/>
            <person name="Rouze P."/>
            <person name="Verhelst B."/>
            <person name="Lin Y.-C."/>
            <person name="Bayer T."/>
            <person name="Collen J."/>
            <person name="Dattolo E."/>
            <person name="De Paoli E."/>
            <person name="Dittami S."/>
            <person name="Maumus F."/>
            <person name="Michel G."/>
            <person name="Kersting A."/>
            <person name="Lauritano C."/>
            <person name="Lohaus R."/>
            <person name="Toepel M."/>
            <person name="Tonon T."/>
            <person name="Vanneste K."/>
            <person name="Amirebrahimi M."/>
            <person name="Brakel J."/>
            <person name="Bostroem C."/>
            <person name="Chovatia M."/>
            <person name="Grimwood J."/>
            <person name="Jenkins J.W."/>
            <person name="Jueterbock A."/>
            <person name="Mraz A."/>
            <person name="Stam W.T."/>
            <person name="Tice H."/>
            <person name="Bornberg-Bauer E."/>
            <person name="Green P.J."/>
            <person name="Pearson G.A."/>
            <person name="Procaccini G."/>
            <person name="Duarte C.M."/>
            <person name="Schmutz J."/>
            <person name="Reusch T.B.H."/>
            <person name="Van de Peer Y."/>
        </authorList>
    </citation>
    <scope>NUCLEOTIDE SEQUENCE [LARGE SCALE GENOMIC DNA]</scope>
    <source>
        <strain evidence="5">cv. Finnish</strain>
    </source>
</reference>
<evidence type="ECO:0000256" key="2">
    <source>
        <dbReference type="ARBA" id="ARBA00022737"/>
    </source>
</evidence>
<dbReference type="AlphaFoldDB" id="A0A0K9PEY3"/>
<dbReference type="InterPro" id="IPR002885">
    <property type="entry name" value="PPR_rpt"/>
</dbReference>
<dbReference type="STRING" id="29655.A0A0K9PEY3"/>
<dbReference type="Pfam" id="PF13041">
    <property type="entry name" value="PPR_2"/>
    <property type="match status" value="2"/>
</dbReference>
<feature type="repeat" description="PPR" evidence="3">
    <location>
        <begin position="320"/>
        <end position="354"/>
    </location>
</feature>
<dbReference type="SUPFAM" id="SSF48452">
    <property type="entry name" value="TPR-like"/>
    <property type="match status" value="1"/>
</dbReference>
<dbReference type="Pfam" id="PF12854">
    <property type="entry name" value="PPR_1"/>
    <property type="match status" value="1"/>
</dbReference>
<feature type="repeat" description="PPR" evidence="3">
    <location>
        <begin position="501"/>
        <end position="535"/>
    </location>
</feature>
<dbReference type="PANTHER" id="PTHR47936:SF1">
    <property type="entry name" value="PENTATRICOPEPTIDE REPEAT-CONTAINING PROTEIN GUN1, CHLOROPLASTIC"/>
    <property type="match status" value="1"/>
</dbReference>
<feature type="repeat" description="PPR" evidence="3">
    <location>
        <begin position="466"/>
        <end position="500"/>
    </location>
</feature>
<feature type="repeat" description="PPR" evidence="3">
    <location>
        <begin position="390"/>
        <end position="424"/>
    </location>
</feature>
<organism evidence="4 5">
    <name type="scientific">Zostera marina</name>
    <name type="common">Eelgrass</name>
    <dbReference type="NCBI Taxonomy" id="29655"/>
    <lineage>
        <taxon>Eukaryota</taxon>
        <taxon>Viridiplantae</taxon>
        <taxon>Streptophyta</taxon>
        <taxon>Embryophyta</taxon>
        <taxon>Tracheophyta</taxon>
        <taxon>Spermatophyta</taxon>
        <taxon>Magnoliopsida</taxon>
        <taxon>Liliopsida</taxon>
        <taxon>Zosteraceae</taxon>
        <taxon>Zostera</taxon>
    </lineage>
</organism>
<evidence type="ECO:0000256" key="3">
    <source>
        <dbReference type="PROSITE-ProRule" id="PRU00708"/>
    </source>
</evidence>
<dbReference type="Proteomes" id="UP000036987">
    <property type="component" value="Unassembled WGS sequence"/>
</dbReference>
<feature type="repeat" description="PPR" evidence="3">
    <location>
        <begin position="211"/>
        <end position="245"/>
    </location>
</feature>
<keyword evidence="2" id="KW-0677">Repeat</keyword>
<evidence type="ECO:0000313" key="5">
    <source>
        <dbReference type="Proteomes" id="UP000036987"/>
    </source>
</evidence>
<feature type="repeat" description="PPR" evidence="3">
    <location>
        <begin position="246"/>
        <end position="280"/>
    </location>
</feature>
<dbReference type="NCBIfam" id="TIGR00756">
    <property type="entry name" value="PPR"/>
    <property type="match status" value="7"/>
</dbReference>
<comment type="caution">
    <text evidence="4">The sequence shown here is derived from an EMBL/GenBank/DDBJ whole genome shotgun (WGS) entry which is preliminary data.</text>
</comment>
<dbReference type="OMA" id="IMIRCHC"/>
<name>A0A0K9PEY3_ZOSMR</name>
<proteinExistence type="inferred from homology"/>
<keyword evidence="5" id="KW-1185">Reference proteome</keyword>
<accession>A0A0K9PEY3</accession>
<dbReference type="OrthoDB" id="185373at2759"/>
<dbReference type="GO" id="GO:0005737">
    <property type="term" value="C:cytoplasm"/>
    <property type="evidence" value="ECO:0000318"/>
    <property type="project" value="GO_Central"/>
</dbReference>
<feature type="repeat" description="PPR" evidence="3">
    <location>
        <begin position="355"/>
        <end position="389"/>
    </location>
</feature>
<dbReference type="GO" id="GO:0006397">
    <property type="term" value="P:mRNA processing"/>
    <property type="evidence" value="ECO:0000318"/>
    <property type="project" value="GO_Central"/>
</dbReference>
<dbReference type="Gene3D" id="1.25.40.10">
    <property type="entry name" value="Tetratricopeptide repeat domain"/>
    <property type="match status" value="4"/>
</dbReference>